<name>A0A379JXK5_ECTOL</name>
<dbReference type="Proteomes" id="UP000255303">
    <property type="component" value="Unassembled WGS sequence"/>
</dbReference>
<sequence length="75" mass="8382">MRVAIDLAVWCRAEETIGDASTDILPGSTQRCELDLIRPLQSIEDAFEYSYRATAKFAVYHQLVRILEAGVEAHG</sequence>
<dbReference type="AlphaFoldDB" id="A0A379JXK5"/>
<gene>
    <name evidence="1" type="ORF">NCTC10692_03837</name>
</gene>
<evidence type="ECO:0000313" key="2">
    <source>
        <dbReference type="Proteomes" id="UP000255303"/>
    </source>
</evidence>
<organism evidence="1 2">
    <name type="scientific">Ectopseudomonas oleovorans</name>
    <name type="common">Pseudomonas oleovorans</name>
    <dbReference type="NCBI Taxonomy" id="301"/>
    <lineage>
        <taxon>Bacteria</taxon>
        <taxon>Pseudomonadati</taxon>
        <taxon>Pseudomonadota</taxon>
        <taxon>Gammaproteobacteria</taxon>
        <taxon>Pseudomonadales</taxon>
        <taxon>Pseudomonadaceae</taxon>
        <taxon>Ectopseudomonas</taxon>
    </lineage>
</organism>
<evidence type="ECO:0000313" key="1">
    <source>
        <dbReference type="EMBL" id="SUD53322.1"/>
    </source>
</evidence>
<protein>
    <submittedName>
        <fullName evidence="1">Uncharacterized protein</fullName>
    </submittedName>
</protein>
<reference evidence="1 2" key="1">
    <citation type="submission" date="2018-06" db="EMBL/GenBank/DDBJ databases">
        <authorList>
            <consortium name="Pathogen Informatics"/>
            <person name="Doyle S."/>
        </authorList>
    </citation>
    <scope>NUCLEOTIDE SEQUENCE [LARGE SCALE GENOMIC DNA]</scope>
    <source>
        <strain evidence="1 2">NCTC10692</strain>
    </source>
</reference>
<accession>A0A379JXK5</accession>
<dbReference type="EMBL" id="UGUV01000002">
    <property type="protein sequence ID" value="SUD53322.1"/>
    <property type="molecule type" value="Genomic_DNA"/>
</dbReference>
<proteinExistence type="predicted"/>